<keyword evidence="2" id="KW-1185">Reference proteome</keyword>
<dbReference type="Proteomes" id="UP000505306">
    <property type="component" value="Chromosome"/>
</dbReference>
<evidence type="ECO:0000313" key="1">
    <source>
        <dbReference type="EMBL" id="QIE58642.1"/>
    </source>
</evidence>
<sequence>MSLENKIEELKEIVSKYDLESFAGFFAFFLKKRPDSSSEIKLNKFKSKFKDFFYLIALHAFSDNKKGDEIFELSEKLIGELAERVNAIKDYNLEESSSDYTLESVIHEMAYRSHFDNGVLSYVEQDLERIKTIFHPFEKKINDDFGLDIHFLVEIYKHIELISINRFNEVTEFLQTKEFIEFNRRTQEKEISFSEAFILLPKKTQESFSSFQLKPHTFLMFTKEDLYLTFSKEKVDKFLKLFSCEPNPNINFNYYTEDNPFELKPILKLSDNNYLNLFQKQIPVAIYRHLYSHLLKDKKLYNKIRKHRENSLERKTIEIFKSIFPSKGSFFYENYYILNNFEQDLLIIYKGHAIIVESKASKLREPFRNVEKAVTRLKNDFKSSIQYGYDQCKRVEDYFLGSETFSIKDNKNRVLFKVNPNKIHSVYSIVVTLERFGNLQTDLGLMLQKNDKKKYPWSVYINDLEIFFLTLKYHTSNSLNNLFSFLKLRREMHNHLYAIDELDICAAFIRSPKKFKKFTKMNDTLLSFSPLEQELFDQYYYAGKLQFKEQPLPDDFLKLGIEKMGSRS</sequence>
<evidence type="ECO:0008006" key="3">
    <source>
        <dbReference type="Google" id="ProtNLM"/>
    </source>
</evidence>
<dbReference type="AlphaFoldDB" id="A0A6G6GJB3"/>
<reference evidence="1 2" key="1">
    <citation type="submission" date="2020-02" db="EMBL/GenBank/DDBJ databases">
        <title>Complete genome sequence of Flavobacteriaceae bacterium.</title>
        <authorList>
            <person name="Kim S.-J."/>
            <person name="Kim Y.-S."/>
            <person name="Kim K.-H."/>
        </authorList>
    </citation>
    <scope>NUCLEOTIDE SEQUENCE [LARGE SCALE GENOMIC DNA]</scope>
    <source>
        <strain evidence="1 2">RR4-40</strain>
    </source>
</reference>
<dbReference type="RefSeq" id="WP_164678675.1">
    <property type="nucleotide sequence ID" value="NZ_CP049057.1"/>
</dbReference>
<name>A0A6G6GJB3_9FLAO</name>
<accession>A0A6G6GJB3</accession>
<evidence type="ECO:0000313" key="2">
    <source>
        <dbReference type="Proteomes" id="UP000505306"/>
    </source>
</evidence>
<protein>
    <recommendedName>
        <fullName evidence="3">NERD domain-containing protein</fullName>
    </recommendedName>
</protein>
<gene>
    <name evidence="1" type="ORF">G5B37_03420</name>
</gene>
<dbReference type="EMBL" id="CP049057">
    <property type="protein sequence ID" value="QIE58642.1"/>
    <property type="molecule type" value="Genomic_DNA"/>
</dbReference>
<proteinExistence type="predicted"/>
<dbReference type="KEGG" id="mgel:G5B37_03420"/>
<organism evidence="1 2">
    <name type="scientific">Rasiella rasia</name>
    <dbReference type="NCBI Taxonomy" id="2744027"/>
    <lineage>
        <taxon>Bacteria</taxon>
        <taxon>Pseudomonadati</taxon>
        <taxon>Bacteroidota</taxon>
        <taxon>Flavobacteriia</taxon>
        <taxon>Flavobacteriales</taxon>
        <taxon>Flavobacteriaceae</taxon>
        <taxon>Rasiella</taxon>
    </lineage>
</organism>